<accession>A0A3M8CBK5</accession>
<dbReference type="RefSeq" id="WP_122909502.1">
    <property type="nucleotide sequence ID" value="NZ_CBCSBE010000010.1"/>
</dbReference>
<comment type="caution">
    <text evidence="1">The sequence shown here is derived from an EMBL/GenBank/DDBJ whole genome shotgun (WGS) entry which is preliminary data.</text>
</comment>
<keyword evidence="2" id="KW-1185">Reference proteome</keyword>
<evidence type="ECO:0000313" key="1">
    <source>
        <dbReference type="EMBL" id="RNB72863.1"/>
    </source>
</evidence>
<organism evidence="1 2">
    <name type="scientific">Brevibacillus invocatus</name>
    <dbReference type="NCBI Taxonomy" id="173959"/>
    <lineage>
        <taxon>Bacteria</taxon>
        <taxon>Bacillati</taxon>
        <taxon>Bacillota</taxon>
        <taxon>Bacilli</taxon>
        <taxon>Bacillales</taxon>
        <taxon>Paenibacillaceae</taxon>
        <taxon>Brevibacillus</taxon>
    </lineage>
</organism>
<dbReference type="OrthoDB" id="2614999at2"/>
<dbReference type="Proteomes" id="UP000282028">
    <property type="component" value="Unassembled WGS sequence"/>
</dbReference>
<name>A0A3M8CBK5_9BACL</name>
<sequence>MKNYLVIGKGEAFTSFVQTLNGDSQPAFFGRNPGAYSSIAAMTGEAIQRFVPVSFDESYRDQDSLLVYHSAYIFPDEWSEGRDFIALFRQLGTCRIFVMTHEHRNVTLYKCLGANYVIVSKPGYTGYGWLAAQIRG</sequence>
<protein>
    <submittedName>
        <fullName evidence="1">Uncharacterized protein</fullName>
    </submittedName>
</protein>
<proteinExistence type="predicted"/>
<evidence type="ECO:0000313" key="2">
    <source>
        <dbReference type="Proteomes" id="UP000282028"/>
    </source>
</evidence>
<dbReference type="AlphaFoldDB" id="A0A3M8CBK5"/>
<dbReference type="EMBL" id="RHHR01000021">
    <property type="protein sequence ID" value="RNB72863.1"/>
    <property type="molecule type" value="Genomic_DNA"/>
</dbReference>
<reference evidence="1 2" key="1">
    <citation type="submission" date="2018-10" db="EMBL/GenBank/DDBJ databases">
        <title>Phylogenomics of Brevibacillus.</title>
        <authorList>
            <person name="Dunlap C."/>
        </authorList>
    </citation>
    <scope>NUCLEOTIDE SEQUENCE [LARGE SCALE GENOMIC DNA]</scope>
    <source>
        <strain evidence="1 2">JCM 12215</strain>
    </source>
</reference>
<gene>
    <name evidence="1" type="ORF">EDM52_13335</name>
</gene>